<keyword evidence="6" id="KW-1278">Translocase</keyword>
<evidence type="ECO:0000259" key="12">
    <source>
        <dbReference type="PROSITE" id="PS50929"/>
    </source>
</evidence>
<dbReference type="InterPro" id="IPR003593">
    <property type="entry name" value="AAA+_ATPase"/>
</dbReference>
<dbReference type="Pfam" id="PF00005">
    <property type="entry name" value="ABC_tran"/>
    <property type="match status" value="2"/>
</dbReference>
<keyword evidence="3 10" id="KW-0812">Transmembrane</keyword>
<keyword evidence="14" id="KW-1185">Reference proteome</keyword>
<feature type="transmembrane region" description="Helical" evidence="10">
    <location>
        <begin position="752"/>
        <end position="781"/>
    </location>
</feature>
<keyword evidence="7 10" id="KW-1133">Transmembrane helix</keyword>
<dbReference type="InterPro" id="IPR003439">
    <property type="entry name" value="ABC_transporter-like_ATP-bd"/>
</dbReference>
<dbReference type="EMBL" id="JAMTCJ010000004">
    <property type="protein sequence ID" value="MCP2177902.1"/>
    <property type="molecule type" value="Genomic_DNA"/>
</dbReference>
<dbReference type="Gene3D" id="3.40.50.300">
    <property type="entry name" value="P-loop containing nucleotide triphosphate hydrolases"/>
    <property type="match status" value="2"/>
</dbReference>
<feature type="transmembrane region" description="Helical" evidence="10">
    <location>
        <begin position="632"/>
        <end position="657"/>
    </location>
</feature>
<keyword evidence="8 10" id="KW-0472">Membrane</keyword>
<comment type="similarity">
    <text evidence="9">Belongs to the ABC transporter superfamily. Siderophore-Fe(3+) uptake transporter (SIUT) (TC 3.A.1.21) family.</text>
</comment>
<feature type="domain" description="ABC transmembrane type-1" evidence="12">
    <location>
        <begin position="39"/>
        <end position="312"/>
    </location>
</feature>
<protein>
    <submittedName>
        <fullName evidence="13">ABC-type multidrug transport system, ATPase and permease component</fullName>
    </submittedName>
</protein>
<dbReference type="SUPFAM" id="SSF52540">
    <property type="entry name" value="P-loop containing nucleoside triphosphate hydrolases"/>
    <property type="match status" value="2"/>
</dbReference>
<feature type="domain" description="ABC transmembrane type-1" evidence="12">
    <location>
        <begin position="634"/>
        <end position="900"/>
    </location>
</feature>
<accession>A0ABT1HIY4</accession>
<comment type="caution">
    <text evidence="13">The sequence shown here is derived from an EMBL/GenBank/DDBJ whole genome shotgun (WGS) entry which is preliminary data.</text>
</comment>
<reference evidence="13 14" key="1">
    <citation type="submission" date="2022-06" db="EMBL/GenBank/DDBJ databases">
        <title>Genomic Encyclopedia of Archaeal and Bacterial Type Strains, Phase II (KMG-II): from individual species to whole genera.</title>
        <authorList>
            <person name="Goeker M."/>
        </authorList>
    </citation>
    <scope>NUCLEOTIDE SEQUENCE [LARGE SCALE GENOMIC DNA]</scope>
    <source>
        <strain evidence="13 14">DSM 44693</strain>
    </source>
</reference>
<evidence type="ECO:0000256" key="7">
    <source>
        <dbReference type="ARBA" id="ARBA00022989"/>
    </source>
</evidence>
<feature type="transmembrane region" description="Helical" evidence="10">
    <location>
        <begin position="36"/>
        <end position="58"/>
    </location>
</feature>
<dbReference type="SMART" id="SM00382">
    <property type="entry name" value="AAA"/>
    <property type="match status" value="2"/>
</dbReference>
<feature type="domain" description="ABC transporter" evidence="11">
    <location>
        <begin position="343"/>
        <end position="576"/>
    </location>
</feature>
<feature type="transmembrane region" description="Helical" evidence="10">
    <location>
        <begin position="167"/>
        <end position="188"/>
    </location>
</feature>
<dbReference type="PANTHER" id="PTHR24221:SF654">
    <property type="entry name" value="ATP-BINDING CASSETTE SUB-FAMILY B MEMBER 6"/>
    <property type="match status" value="1"/>
</dbReference>
<proteinExistence type="inferred from homology"/>
<dbReference type="InterPro" id="IPR011527">
    <property type="entry name" value="ABC1_TM_dom"/>
</dbReference>
<dbReference type="PROSITE" id="PS50929">
    <property type="entry name" value="ABC_TM1F"/>
    <property type="match status" value="2"/>
</dbReference>
<evidence type="ECO:0000256" key="1">
    <source>
        <dbReference type="ARBA" id="ARBA00004429"/>
    </source>
</evidence>
<evidence type="ECO:0000256" key="2">
    <source>
        <dbReference type="ARBA" id="ARBA00022519"/>
    </source>
</evidence>
<feature type="transmembrane region" description="Helical" evidence="10">
    <location>
        <begin position="850"/>
        <end position="872"/>
    </location>
</feature>
<evidence type="ECO:0000256" key="6">
    <source>
        <dbReference type="ARBA" id="ARBA00022967"/>
    </source>
</evidence>
<comment type="subcellular location">
    <subcellularLocation>
        <location evidence="1">Cell inner membrane</location>
        <topology evidence="1">Multi-pass membrane protein</topology>
    </subcellularLocation>
</comment>
<dbReference type="Gene3D" id="1.20.1560.10">
    <property type="entry name" value="ABC transporter type 1, transmembrane domain"/>
    <property type="match status" value="2"/>
</dbReference>
<evidence type="ECO:0000259" key="11">
    <source>
        <dbReference type="PROSITE" id="PS50893"/>
    </source>
</evidence>
<evidence type="ECO:0000256" key="3">
    <source>
        <dbReference type="ARBA" id="ARBA00022692"/>
    </source>
</evidence>
<keyword evidence="2" id="KW-0997">Cell inner membrane</keyword>
<keyword evidence="2" id="KW-1003">Cell membrane</keyword>
<feature type="domain" description="ABC transporter" evidence="11">
    <location>
        <begin position="951"/>
        <end position="1171"/>
    </location>
</feature>
<dbReference type="Proteomes" id="UP001206895">
    <property type="component" value="Unassembled WGS sequence"/>
</dbReference>
<organism evidence="13 14">
    <name type="scientific">Williamsia maris</name>
    <dbReference type="NCBI Taxonomy" id="72806"/>
    <lineage>
        <taxon>Bacteria</taxon>
        <taxon>Bacillati</taxon>
        <taxon>Actinomycetota</taxon>
        <taxon>Actinomycetes</taxon>
        <taxon>Mycobacteriales</taxon>
        <taxon>Nocardiaceae</taxon>
        <taxon>Williamsia</taxon>
    </lineage>
</organism>
<evidence type="ECO:0000313" key="14">
    <source>
        <dbReference type="Proteomes" id="UP001206895"/>
    </source>
</evidence>
<keyword evidence="5" id="KW-0067">ATP-binding</keyword>
<gene>
    <name evidence="13" type="ORF">LX13_003743</name>
</gene>
<dbReference type="RefSeq" id="WP_253662872.1">
    <property type="nucleotide sequence ID" value="NZ_BAAAJQ010000003.1"/>
</dbReference>
<feature type="transmembrane region" description="Helical" evidence="10">
    <location>
        <begin position="677"/>
        <end position="696"/>
    </location>
</feature>
<evidence type="ECO:0000256" key="9">
    <source>
        <dbReference type="ARBA" id="ARBA00023455"/>
    </source>
</evidence>
<evidence type="ECO:0000256" key="4">
    <source>
        <dbReference type="ARBA" id="ARBA00022741"/>
    </source>
</evidence>
<dbReference type="InterPro" id="IPR036640">
    <property type="entry name" value="ABC1_TM_sf"/>
</dbReference>
<keyword evidence="4" id="KW-0547">Nucleotide-binding</keyword>
<dbReference type="PANTHER" id="PTHR24221">
    <property type="entry name" value="ATP-BINDING CASSETTE SUB-FAMILY B"/>
    <property type="match status" value="1"/>
</dbReference>
<evidence type="ECO:0000256" key="5">
    <source>
        <dbReference type="ARBA" id="ARBA00022840"/>
    </source>
</evidence>
<dbReference type="InterPro" id="IPR027417">
    <property type="entry name" value="P-loop_NTPase"/>
</dbReference>
<dbReference type="SUPFAM" id="SSF90123">
    <property type="entry name" value="ABC transporter transmembrane region"/>
    <property type="match status" value="2"/>
</dbReference>
<name>A0ABT1HIY4_9NOCA</name>
<dbReference type="PROSITE" id="PS50893">
    <property type="entry name" value="ABC_TRANSPORTER_2"/>
    <property type="match status" value="2"/>
</dbReference>
<feature type="transmembrane region" description="Helical" evidence="10">
    <location>
        <begin position="65"/>
        <end position="83"/>
    </location>
</feature>
<evidence type="ECO:0000256" key="10">
    <source>
        <dbReference type="SAM" id="Phobius"/>
    </source>
</evidence>
<dbReference type="Pfam" id="PF00664">
    <property type="entry name" value="ABC_membrane"/>
    <property type="match status" value="1"/>
</dbReference>
<evidence type="ECO:0000256" key="8">
    <source>
        <dbReference type="ARBA" id="ARBA00023136"/>
    </source>
</evidence>
<evidence type="ECO:0000313" key="13">
    <source>
        <dbReference type="EMBL" id="MCP2177902.1"/>
    </source>
</evidence>
<dbReference type="InterPro" id="IPR039421">
    <property type="entry name" value="Type_1_exporter"/>
</dbReference>
<sequence length="1173" mass="123440">MTTTTSRPSTTAPTPRVGAVVVPAQTVDWRRLRRPAAGVALVALAIAAILQSIGTVIIGRVAANPAGATIVLLAACLVGYALLDTAGRTVWAAITDRAEGRLRDDLLTAALHQPLERLSEQAVGEVLDRVDDDTHEVGTLVRLQVWDAMRTVFSTLPMWIVAGLTWWPAWIIFPVLGPLAIVVIRPLLRELRDRKVAEEIAWTDHAAAMEEGIAARDDMRTSLGQAYLLRRVAEISGTIQDRFRAVIAVESRIAIRCGGLLHALLGGVVVAGVALVADNDLDVASLVTLFLVSSGLIGQINQLARHLPELQAGMGAIIRLRQLVGTDPEPVGGQSIPGGPVDIVLRDLRFAYAEGVFALDGIDLTVPAGSTCALVGRTGSGKSTLASLVSRAVDPEPGSLFVGGVDVLDLDLHQLRASVGVVTQRTEILAGTLAENIALFAPLPRSRLQDAVDELDLTAWVDGLPDGLDTVLGPGGTTLSAGEEQLVAFARLLVRDVRVVILDEATARMDPLTEARVVRAADRLLADRTGILIAHRLSTVTRADHVAVLERGHIIDQGPRTELESRPGPFRRLLDAAGTDAVERSALHKESSMDGAIGGIRRQGPPPEVVDVGDGPSLTRGIAHIIRVHPTWGLVGCALFAVNAVLGATGALTGYVWGHVVQNLQRGETPVTLTVSLVIVLLANPITLAAAIRRFLPWWSAASLRIRMTVLEAQTRQHGLPRTPPGEVMSRVLDSDRFLRYSDRWIDVTNGLFVVVTAAVLGGSVLAGAILLAVMIAAAAASVVGRPIAGRSAAAASATRAHFGRSLVSSLESVRTVKLAAATDDVHAHLRGVDGGRVDAAVREHRVQSVLIGVPVVMVQLGVVAAWVVYLLDGWDLATALLVSGAVGGFDYFGRVAGAVITEAPGTRSWQKATSRFAGGADLMDIPPGVDLWAGSAPRPVPTPRTPLQRLELRDVAAVHDDGTRGVSGVDLTVEAGELVLLLGQVGSGKSSLLASLCGLVGHTGVIRWNDVDIADAQTFLRPGQVAHVAQVPRVLSGTFADNVRLDHDRAIERAVADARLESDVAAAGGVDSVVGHRGVRLSGGQVQRLALARALAIEPELLLADDVSSALDATTEVELWAGLRARGITVLGSTSKRAALEQADRVVVLVDGAVVATGPWTCLSDAWGHLAG</sequence>